<dbReference type="InterPro" id="IPR027266">
    <property type="entry name" value="TrmE/GcvT-like"/>
</dbReference>
<dbReference type="GO" id="GO:0032259">
    <property type="term" value="P:methylation"/>
    <property type="evidence" value="ECO:0007669"/>
    <property type="project" value="UniProtKB-KW"/>
</dbReference>
<accession>A0A0P0J3A2</accession>
<dbReference type="InterPro" id="IPR028896">
    <property type="entry name" value="GcvT/YgfZ/DmdA"/>
</dbReference>
<dbReference type="PANTHER" id="PTHR43757">
    <property type="entry name" value="AMINOMETHYLTRANSFERASE"/>
    <property type="match status" value="1"/>
</dbReference>
<dbReference type="SMR" id="A0A0P0J3A2"/>
<keyword evidence="2" id="KW-0808">Transferase</keyword>
<proteinExistence type="predicted"/>
<dbReference type="SUPFAM" id="SSF103025">
    <property type="entry name" value="Folate-binding domain"/>
    <property type="match status" value="1"/>
</dbReference>
<dbReference type="Gene3D" id="3.30.1360.120">
    <property type="entry name" value="Probable tRNA modification gtpase trme, domain 1"/>
    <property type="match status" value="1"/>
</dbReference>
<organism evidence="2">
    <name type="scientific">Sphingomonas sp. Ndbn-20</name>
    <dbReference type="NCBI Taxonomy" id="1666951"/>
    <lineage>
        <taxon>Bacteria</taxon>
        <taxon>Pseudomonadati</taxon>
        <taxon>Pseudomonadota</taxon>
        <taxon>Alphaproteobacteria</taxon>
        <taxon>Sphingomonadales</taxon>
        <taxon>Sphingomonadaceae</taxon>
        <taxon>Sphingomonas</taxon>
    </lineage>
</organism>
<dbReference type="PANTHER" id="PTHR43757:SF2">
    <property type="entry name" value="AMINOMETHYLTRANSFERASE, MITOCHONDRIAL"/>
    <property type="match status" value="1"/>
</dbReference>
<dbReference type="GO" id="GO:0008168">
    <property type="term" value="F:methyltransferase activity"/>
    <property type="evidence" value="ECO:0007669"/>
    <property type="project" value="UniProtKB-KW"/>
</dbReference>
<reference evidence="2" key="1">
    <citation type="submission" date="2015-08" db="EMBL/GenBank/DDBJ databases">
        <title>Novel Tetrahydrofolate-Dependent Methyltransferase Catalyzing the O-Demethylation of Dicamba in Sphingomonas sp. Ndbn-20.</title>
        <authorList>
            <person name="Yao L."/>
        </authorList>
    </citation>
    <scope>NUCLEOTIDE SEQUENCE</scope>
    <source>
        <strain evidence="2">Ndbn-20</strain>
    </source>
</reference>
<gene>
    <name evidence="2" type="primary">dmt</name>
</gene>
<dbReference type="EMBL" id="KT372212">
    <property type="protein sequence ID" value="ALK02318.1"/>
    <property type="molecule type" value="Genomic_DNA"/>
</dbReference>
<protein>
    <submittedName>
        <fullName evidence="2">Methyltransferase</fullName>
    </submittedName>
</protein>
<feature type="domain" description="GCVT N-terminal" evidence="1">
    <location>
        <begin position="40"/>
        <end position="260"/>
    </location>
</feature>
<evidence type="ECO:0000259" key="1">
    <source>
        <dbReference type="Pfam" id="PF01571"/>
    </source>
</evidence>
<keyword evidence="2" id="KW-0489">Methyltransferase</keyword>
<sequence>MVRSVQDIVDDNPDLVNYFKYQTGGYASASLIDILRPFIPAEFTNWREEQRAWHEAAVMFDQSHHMSVTYIKGPDAKAMLNYLSPSTFSNLSTDRGKQYFVANPDGKHIGDCVLHYYGDDEGFELISGNPLQSWVRYHCQTGEYNVEARHDPSSPLGKGHRRTKYRFQLEGPNARQILDDVCVGGMPELQFFRTAFVTIAGCRVHILRHGMAGHTGAEISGPWDEMDTVRDAILKAGEKLGLRRGGTWAYYSATLENGWIPTPFPAIYTSDAMKAYREWLPAASLEGQMHVAGSYYGEQIEDYYWDAWSLGYDKFVKFDHDFIGRAALEKMKPQPHRVKRLLVWNEDDVMKVMASQFGDGPIYKAIDMPLAFYGLPQADDVRSTDGRHVGVSQWCGYTVNEHRMMSLCGIDEASAAPGTEVVITWGERNGGAPNRQTERHEQTTIRATVALTPADALSQGRVRATL</sequence>
<dbReference type="Pfam" id="PF01571">
    <property type="entry name" value="GCV_T"/>
    <property type="match status" value="1"/>
</dbReference>
<evidence type="ECO:0000313" key="2">
    <source>
        <dbReference type="EMBL" id="ALK02318.1"/>
    </source>
</evidence>
<dbReference type="InterPro" id="IPR006222">
    <property type="entry name" value="GCVT_N"/>
</dbReference>
<name>A0A0P0J3A2_9SPHN</name>
<dbReference type="AlphaFoldDB" id="A0A0P0J3A2"/>